<dbReference type="Pfam" id="PF00643">
    <property type="entry name" value="zf-B_box"/>
    <property type="match status" value="1"/>
</dbReference>
<dbReference type="GeneTree" id="ENSGT01150000286950"/>
<accession>A0A8C4TBB9</accession>
<dbReference type="AlphaFoldDB" id="A0A8C4TBB9"/>
<evidence type="ECO:0000259" key="6">
    <source>
        <dbReference type="PROSITE" id="PS50089"/>
    </source>
</evidence>
<dbReference type="CDD" id="cd19769">
    <property type="entry name" value="Bbox2_TRIM16-like"/>
    <property type="match status" value="1"/>
</dbReference>
<dbReference type="PANTHER" id="PTHR25465:SF5">
    <property type="entry name" value="E3 UBIQUITIN_ISG15 LIGASE TRIM25-RELATED"/>
    <property type="match status" value="1"/>
</dbReference>
<keyword evidence="9" id="KW-1185">Reference proteome</keyword>
<evidence type="ECO:0000313" key="8">
    <source>
        <dbReference type="Ensembl" id="ENSECRP00000028244.1"/>
    </source>
</evidence>
<dbReference type="SUPFAM" id="SSF57850">
    <property type="entry name" value="RING/U-box"/>
    <property type="match status" value="1"/>
</dbReference>
<keyword evidence="1" id="KW-0479">Metal-binding</keyword>
<dbReference type="Proteomes" id="UP000694620">
    <property type="component" value="Unassembled WGS sequence"/>
</dbReference>
<dbReference type="Gene3D" id="3.30.160.60">
    <property type="entry name" value="Classic Zinc Finger"/>
    <property type="match status" value="1"/>
</dbReference>
<dbReference type="PANTHER" id="PTHR25465">
    <property type="entry name" value="B-BOX DOMAIN CONTAINING"/>
    <property type="match status" value="1"/>
</dbReference>
<evidence type="ECO:0000259" key="7">
    <source>
        <dbReference type="PROSITE" id="PS50119"/>
    </source>
</evidence>
<dbReference type="GO" id="GO:0008270">
    <property type="term" value="F:zinc ion binding"/>
    <property type="evidence" value="ECO:0007669"/>
    <property type="project" value="UniProtKB-KW"/>
</dbReference>
<evidence type="ECO:0000256" key="2">
    <source>
        <dbReference type="ARBA" id="ARBA00022771"/>
    </source>
</evidence>
<dbReference type="PROSITE" id="PS50089">
    <property type="entry name" value="ZF_RING_2"/>
    <property type="match status" value="1"/>
</dbReference>
<keyword evidence="3" id="KW-0862">Zinc</keyword>
<reference evidence="8" key="2">
    <citation type="submission" date="2025-09" db="UniProtKB">
        <authorList>
            <consortium name="Ensembl"/>
        </authorList>
    </citation>
    <scope>IDENTIFICATION</scope>
</reference>
<keyword evidence="5" id="KW-0175">Coiled coil</keyword>
<dbReference type="Gene3D" id="4.10.830.40">
    <property type="match status" value="1"/>
</dbReference>
<feature type="domain" description="B box-type" evidence="7">
    <location>
        <begin position="148"/>
        <end position="188"/>
    </location>
</feature>
<dbReference type="InterPro" id="IPR017907">
    <property type="entry name" value="Znf_RING_CS"/>
</dbReference>
<dbReference type="PROSITE" id="PS00518">
    <property type="entry name" value="ZF_RING_1"/>
    <property type="match status" value="1"/>
</dbReference>
<evidence type="ECO:0000256" key="4">
    <source>
        <dbReference type="PROSITE-ProRule" id="PRU00024"/>
    </source>
</evidence>
<dbReference type="Gene3D" id="3.30.40.10">
    <property type="entry name" value="Zinc/RING finger domain, C3HC4 (zinc finger)"/>
    <property type="match status" value="1"/>
</dbReference>
<dbReference type="SMART" id="SM00184">
    <property type="entry name" value="RING"/>
    <property type="match status" value="1"/>
</dbReference>
<reference evidence="8" key="1">
    <citation type="submission" date="2025-08" db="UniProtKB">
        <authorList>
            <consortium name="Ensembl"/>
        </authorList>
    </citation>
    <scope>IDENTIFICATION</scope>
</reference>
<sequence length="241" mass="27777">MASPQPSVSADRYSCSVCLDVLKDPVTIPCGHNYCMKCITDCWDKADKDGLYRCPQCRQVFVSRPQIKRNDMLKDIIEKLEHVKGGVTQSQSYAGPEDVPCDVCAGRKLRAVKSCMTCMVSYCEIHLQPHRQSEAFRRHNLVRPTGHLEEKLCAKYQKVLEIFCRTDKCCVCYLCVATDHKNHNTVTPEEERAGRQSQLKERKVEVKKRAEAKEKKLKEMKETVEWIQVSLLLHSHHHEMK</sequence>
<keyword evidence="2 4" id="KW-0863">Zinc-finger</keyword>
<dbReference type="InterPro" id="IPR051051">
    <property type="entry name" value="E3_ubiq-ligase_TRIM/RNF"/>
</dbReference>
<dbReference type="InterPro" id="IPR013083">
    <property type="entry name" value="Znf_RING/FYVE/PHD"/>
</dbReference>
<evidence type="ECO:0000256" key="3">
    <source>
        <dbReference type="ARBA" id="ARBA00022833"/>
    </source>
</evidence>
<feature type="coiled-coil region" evidence="5">
    <location>
        <begin position="196"/>
        <end position="223"/>
    </location>
</feature>
<dbReference type="InterPro" id="IPR001841">
    <property type="entry name" value="Znf_RING"/>
</dbReference>
<organism evidence="8 9">
    <name type="scientific">Erpetoichthys calabaricus</name>
    <name type="common">Rope fish</name>
    <name type="synonym">Calamoichthys calabaricus</name>
    <dbReference type="NCBI Taxonomy" id="27687"/>
    <lineage>
        <taxon>Eukaryota</taxon>
        <taxon>Metazoa</taxon>
        <taxon>Chordata</taxon>
        <taxon>Craniata</taxon>
        <taxon>Vertebrata</taxon>
        <taxon>Euteleostomi</taxon>
        <taxon>Actinopterygii</taxon>
        <taxon>Polypteriformes</taxon>
        <taxon>Polypteridae</taxon>
        <taxon>Erpetoichthys</taxon>
    </lineage>
</organism>
<evidence type="ECO:0000256" key="1">
    <source>
        <dbReference type="ARBA" id="ARBA00022723"/>
    </source>
</evidence>
<dbReference type="SUPFAM" id="SSF57845">
    <property type="entry name" value="B-box zinc-binding domain"/>
    <property type="match status" value="1"/>
</dbReference>
<proteinExistence type="predicted"/>
<dbReference type="InterPro" id="IPR000315">
    <property type="entry name" value="Znf_B-box"/>
</dbReference>
<evidence type="ECO:0000313" key="9">
    <source>
        <dbReference type="Proteomes" id="UP000694620"/>
    </source>
</evidence>
<dbReference type="PROSITE" id="PS50119">
    <property type="entry name" value="ZF_BBOX"/>
    <property type="match status" value="1"/>
</dbReference>
<dbReference type="Ensembl" id="ENSECRT00000028831.1">
    <property type="protein sequence ID" value="ENSECRP00000028244.1"/>
    <property type="gene ID" value="ENSECRG00000019107.1"/>
</dbReference>
<dbReference type="Pfam" id="PF15227">
    <property type="entry name" value="zf-C3HC4_4"/>
    <property type="match status" value="1"/>
</dbReference>
<evidence type="ECO:0000256" key="5">
    <source>
        <dbReference type="SAM" id="Coils"/>
    </source>
</evidence>
<name>A0A8C4TBB9_ERPCA</name>
<protein>
    <submittedName>
        <fullName evidence="8">Uncharacterized protein</fullName>
    </submittedName>
</protein>
<feature type="domain" description="RING-type" evidence="6">
    <location>
        <begin position="15"/>
        <end position="58"/>
    </location>
</feature>